<organism evidence="1 2">
    <name type="scientific">Candidatus Scybalomonas excrementavium</name>
    <dbReference type="NCBI Taxonomy" id="2840943"/>
    <lineage>
        <taxon>Bacteria</taxon>
        <taxon>Bacillati</taxon>
        <taxon>Bacillota</taxon>
        <taxon>Clostridia</taxon>
        <taxon>Lachnospirales</taxon>
        <taxon>Lachnospiraceae</taxon>
        <taxon>Lachnospiraceae incertae sedis</taxon>
        <taxon>Candidatus Scybalomonas</taxon>
    </lineage>
</organism>
<dbReference type="EMBL" id="JADIML010000101">
    <property type="protein sequence ID" value="MBO8463001.1"/>
    <property type="molecule type" value="Genomic_DNA"/>
</dbReference>
<reference evidence="1" key="1">
    <citation type="submission" date="2020-10" db="EMBL/GenBank/DDBJ databases">
        <authorList>
            <person name="Gilroy R."/>
        </authorList>
    </citation>
    <scope>NUCLEOTIDE SEQUENCE</scope>
    <source>
        <strain evidence="1">E3-2379</strain>
    </source>
</reference>
<dbReference type="Proteomes" id="UP000823618">
    <property type="component" value="Unassembled WGS sequence"/>
</dbReference>
<comment type="caution">
    <text evidence="1">The sequence shown here is derived from an EMBL/GenBank/DDBJ whole genome shotgun (WGS) entry which is preliminary data.</text>
</comment>
<accession>A0A9D9I0U0</accession>
<dbReference type="Pfam" id="PF13151">
    <property type="entry name" value="DUF3990"/>
    <property type="match status" value="1"/>
</dbReference>
<evidence type="ECO:0000313" key="1">
    <source>
        <dbReference type="EMBL" id="MBO8463001.1"/>
    </source>
</evidence>
<dbReference type="InterPro" id="IPR025051">
    <property type="entry name" value="DUF3990"/>
</dbReference>
<proteinExistence type="predicted"/>
<reference evidence="1" key="2">
    <citation type="journal article" date="2021" name="PeerJ">
        <title>Extensive microbial diversity within the chicken gut microbiome revealed by metagenomics and culture.</title>
        <authorList>
            <person name="Gilroy R."/>
            <person name="Ravi A."/>
            <person name="Getino M."/>
            <person name="Pursley I."/>
            <person name="Horton D.L."/>
            <person name="Alikhan N.F."/>
            <person name="Baker D."/>
            <person name="Gharbi K."/>
            <person name="Hall N."/>
            <person name="Watson M."/>
            <person name="Adriaenssens E.M."/>
            <person name="Foster-Nyarko E."/>
            <person name="Jarju S."/>
            <person name="Secka A."/>
            <person name="Antonio M."/>
            <person name="Oren A."/>
            <person name="Chaudhuri R.R."/>
            <person name="La Ragione R."/>
            <person name="Hildebrand F."/>
            <person name="Pallen M.J."/>
        </authorList>
    </citation>
    <scope>NUCLEOTIDE SEQUENCE</scope>
    <source>
        <strain evidence="1">E3-2379</strain>
    </source>
</reference>
<protein>
    <submittedName>
        <fullName evidence="1">DUF3990 domain-containing protein</fullName>
    </submittedName>
</protein>
<gene>
    <name evidence="1" type="ORF">IAC13_03615</name>
</gene>
<dbReference type="AlphaFoldDB" id="A0A9D9I0U0"/>
<name>A0A9D9I0U0_9FIRM</name>
<evidence type="ECO:0000313" key="2">
    <source>
        <dbReference type="Proteomes" id="UP000823618"/>
    </source>
</evidence>
<sequence length="156" mass="17943">MKLYHGSNVAVREPKLFPTARALDFGAGFYLTTSYEQAKKWAELMVKRRRTGVPTVSVYEVNEAELSVLKFNAPNVEWLKFVSANRRNQHMEENWDVVVGPVANDNTMPVINLYLKGSYDEEEALKRLLPQKLKDQYAFKTEKAISKLQLCEVIMV</sequence>